<proteinExistence type="predicted"/>
<reference evidence="1" key="1">
    <citation type="submission" date="2023-04" db="EMBL/GenBank/DDBJ databases">
        <title>Ambrosiozyma monospora NBRC 10751.</title>
        <authorList>
            <person name="Ichikawa N."/>
            <person name="Sato H."/>
            <person name="Tonouchi N."/>
        </authorList>
    </citation>
    <scope>NUCLEOTIDE SEQUENCE</scope>
    <source>
        <strain evidence="1">NBRC 10751</strain>
    </source>
</reference>
<protein>
    <submittedName>
        <fullName evidence="1">Unnamed protein product</fullName>
    </submittedName>
</protein>
<evidence type="ECO:0000313" key="1">
    <source>
        <dbReference type="EMBL" id="GME78021.1"/>
    </source>
</evidence>
<name>A0ACB5SZW5_AMBMO</name>
<keyword evidence="2" id="KW-1185">Reference proteome</keyword>
<evidence type="ECO:0000313" key="2">
    <source>
        <dbReference type="Proteomes" id="UP001165064"/>
    </source>
</evidence>
<accession>A0ACB5SZW5</accession>
<dbReference type="EMBL" id="BSXS01002036">
    <property type="protein sequence ID" value="GME78021.1"/>
    <property type="molecule type" value="Genomic_DNA"/>
</dbReference>
<comment type="caution">
    <text evidence="1">The sequence shown here is derived from an EMBL/GenBank/DDBJ whole genome shotgun (WGS) entry which is preliminary data.</text>
</comment>
<sequence length="137" mass="15929">MAKIFQEIFASQNAIKDGLRSIRNDMRDMRDDLRVIGNDLHGIRRLTQNTNNRQRNLNFNHNLTLRKIWFPKSDGFKKEDYLRDLSSWEAIQGITKRNKLLGNLQSYGIDPDANNPDMFVMQLKLFTHLGGNPNAVL</sequence>
<organism evidence="1 2">
    <name type="scientific">Ambrosiozyma monospora</name>
    <name type="common">Yeast</name>
    <name type="synonym">Endomycopsis monosporus</name>
    <dbReference type="NCBI Taxonomy" id="43982"/>
    <lineage>
        <taxon>Eukaryota</taxon>
        <taxon>Fungi</taxon>
        <taxon>Dikarya</taxon>
        <taxon>Ascomycota</taxon>
        <taxon>Saccharomycotina</taxon>
        <taxon>Pichiomycetes</taxon>
        <taxon>Pichiales</taxon>
        <taxon>Pichiaceae</taxon>
        <taxon>Ambrosiozyma</taxon>
    </lineage>
</organism>
<gene>
    <name evidence="1" type="ORF">Amon02_000326800</name>
</gene>
<dbReference type="Proteomes" id="UP001165064">
    <property type="component" value="Unassembled WGS sequence"/>
</dbReference>